<proteinExistence type="predicted"/>
<dbReference type="AlphaFoldDB" id="A0A517SGL4"/>
<dbReference type="SUPFAM" id="SSF47090">
    <property type="entry name" value="PGBD-like"/>
    <property type="match status" value="1"/>
</dbReference>
<dbReference type="RefSeq" id="WP_145031022.1">
    <property type="nucleotide sequence ID" value="NZ_CP036271.1"/>
</dbReference>
<dbReference type="OrthoDB" id="245200at2"/>
<dbReference type="KEGG" id="ccos:Pan44_32930"/>
<dbReference type="InterPro" id="IPR036366">
    <property type="entry name" value="PGBDSf"/>
</dbReference>
<sequence>MQGTLRTIGQAPDSYDCGYFAGFALNLVNRYGEGTGSVMFSDEDVYDARNMYLGGGDFRPLMDSSKAVNSSIEMQDYLRVLGCDAGYSSQYFSRLRGEQELRRLVMPRVPRVESRQGALLAIGSIVSGHWICVLGHAKGRGMENLPRLWRGMPNEKVPLLQAALNKWRPELPQLDVDGIFGVKTEARVREFQQAARINVDGIVDQETWVHLDEQTGGHGNNDVYHIYNPLERNSQFLFELSAAEFIKKLSVPGVSLLISPG</sequence>
<dbReference type="InterPro" id="IPR036365">
    <property type="entry name" value="PGBD-like_sf"/>
</dbReference>
<dbReference type="Gene3D" id="1.10.101.10">
    <property type="entry name" value="PGBD-like superfamily/PGBD"/>
    <property type="match status" value="1"/>
</dbReference>
<reference evidence="2 3" key="1">
    <citation type="submission" date="2019-02" db="EMBL/GenBank/DDBJ databases">
        <title>Deep-cultivation of Planctomycetes and their phenomic and genomic characterization uncovers novel biology.</title>
        <authorList>
            <person name="Wiegand S."/>
            <person name="Jogler M."/>
            <person name="Boedeker C."/>
            <person name="Pinto D."/>
            <person name="Vollmers J."/>
            <person name="Rivas-Marin E."/>
            <person name="Kohn T."/>
            <person name="Peeters S.H."/>
            <person name="Heuer A."/>
            <person name="Rast P."/>
            <person name="Oberbeckmann S."/>
            <person name="Bunk B."/>
            <person name="Jeske O."/>
            <person name="Meyerdierks A."/>
            <person name="Storesund J.E."/>
            <person name="Kallscheuer N."/>
            <person name="Luecker S."/>
            <person name="Lage O.M."/>
            <person name="Pohl T."/>
            <person name="Merkel B.J."/>
            <person name="Hornburger P."/>
            <person name="Mueller R.-W."/>
            <person name="Bruemmer F."/>
            <person name="Labrenz M."/>
            <person name="Spormann A.M."/>
            <person name="Op den Camp H."/>
            <person name="Overmann J."/>
            <person name="Amann R."/>
            <person name="Jetten M.S.M."/>
            <person name="Mascher T."/>
            <person name="Medema M.H."/>
            <person name="Devos D.P."/>
            <person name="Kaster A.-K."/>
            <person name="Ovreas L."/>
            <person name="Rohde M."/>
            <person name="Galperin M.Y."/>
            <person name="Jogler C."/>
        </authorList>
    </citation>
    <scope>NUCLEOTIDE SEQUENCE [LARGE SCALE GENOMIC DNA]</scope>
    <source>
        <strain evidence="2 3">Pan44</strain>
    </source>
</reference>
<feature type="domain" description="Peptidoglycan binding-like" evidence="1">
    <location>
        <begin position="155"/>
        <end position="211"/>
    </location>
</feature>
<keyword evidence="3" id="KW-1185">Reference proteome</keyword>
<protein>
    <submittedName>
        <fullName evidence="2">Peptidoglycan binding domain protein</fullName>
    </submittedName>
</protein>
<dbReference type="Pfam" id="PF01471">
    <property type="entry name" value="PG_binding_1"/>
    <property type="match status" value="1"/>
</dbReference>
<dbReference type="InParanoid" id="A0A517SGL4"/>
<dbReference type="Proteomes" id="UP000315700">
    <property type="component" value="Chromosome"/>
</dbReference>
<dbReference type="EMBL" id="CP036271">
    <property type="protein sequence ID" value="QDT55250.1"/>
    <property type="molecule type" value="Genomic_DNA"/>
</dbReference>
<evidence type="ECO:0000259" key="1">
    <source>
        <dbReference type="Pfam" id="PF01471"/>
    </source>
</evidence>
<accession>A0A517SGL4</accession>
<gene>
    <name evidence="2" type="ORF">Pan44_32930</name>
</gene>
<evidence type="ECO:0000313" key="2">
    <source>
        <dbReference type="EMBL" id="QDT55250.1"/>
    </source>
</evidence>
<name>A0A517SGL4_9PLAN</name>
<organism evidence="2 3">
    <name type="scientific">Caulifigura coniformis</name>
    <dbReference type="NCBI Taxonomy" id="2527983"/>
    <lineage>
        <taxon>Bacteria</taxon>
        <taxon>Pseudomonadati</taxon>
        <taxon>Planctomycetota</taxon>
        <taxon>Planctomycetia</taxon>
        <taxon>Planctomycetales</taxon>
        <taxon>Planctomycetaceae</taxon>
        <taxon>Caulifigura</taxon>
    </lineage>
</organism>
<evidence type="ECO:0000313" key="3">
    <source>
        <dbReference type="Proteomes" id="UP000315700"/>
    </source>
</evidence>
<dbReference type="InterPro" id="IPR002477">
    <property type="entry name" value="Peptidoglycan-bd-like"/>
</dbReference>